<accession>A0A835Z7S2</accession>
<keyword evidence="1" id="KW-0479">Metal-binding</keyword>
<comment type="caution">
    <text evidence="6">The sequence shown here is derived from an EMBL/GenBank/DDBJ whole genome shotgun (WGS) entry which is preliminary data.</text>
</comment>
<sequence>MQCGVCLMDYRPGDELCRLPCPSQHVYHATCITMWLDAHVTCPYCKFNLIQQAHELV</sequence>
<name>A0A835Z7S2_9STRA</name>
<dbReference type="InterPro" id="IPR013083">
    <property type="entry name" value="Znf_RING/FYVE/PHD"/>
</dbReference>
<evidence type="ECO:0000313" key="6">
    <source>
        <dbReference type="EMBL" id="KAG5188580.1"/>
    </source>
</evidence>
<dbReference type="GO" id="GO:0008270">
    <property type="term" value="F:zinc ion binding"/>
    <property type="evidence" value="ECO:0007669"/>
    <property type="project" value="UniProtKB-KW"/>
</dbReference>
<dbReference type="GO" id="GO:0006511">
    <property type="term" value="P:ubiquitin-dependent protein catabolic process"/>
    <property type="evidence" value="ECO:0007669"/>
    <property type="project" value="TreeGrafter"/>
</dbReference>
<dbReference type="Proteomes" id="UP000664859">
    <property type="component" value="Unassembled WGS sequence"/>
</dbReference>
<dbReference type="InterPro" id="IPR001841">
    <property type="entry name" value="Znf_RING"/>
</dbReference>
<dbReference type="GO" id="GO:0005634">
    <property type="term" value="C:nucleus"/>
    <property type="evidence" value="ECO:0007669"/>
    <property type="project" value="TreeGrafter"/>
</dbReference>
<keyword evidence="2 4" id="KW-0863">Zinc-finger</keyword>
<organism evidence="6 7">
    <name type="scientific">Tribonema minus</name>
    <dbReference type="NCBI Taxonomy" id="303371"/>
    <lineage>
        <taxon>Eukaryota</taxon>
        <taxon>Sar</taxon>
        <taxon>Stramenopiles</taxon>
        <taxon>Ochrophyta</taxon>
        <taxon>PX clade</taxon>
        <taxon>Xanthophyceae</taxon>
        <taxon>Tribonematales</taxon>
        <taxon>Tribonemataceae</taxon>
        <taxon>Tribonema</taxon>
    </lineage>
</organism>
<feature type="domain" description="RING-type" evidence="5">
    <location>
        <begin position="3"/>
        <end position="46"/>
    </location>
</feature>
<dbReference type="PROSITE" id="PS50089">
    <property type="entry name" value="ZF_RING_2"/>
    <property type="match status" value="1"/>
</dbReference>
<evidence type="ECO:0000256" key="1">
    <source>
        <dbReference type="ARBA" id="ARBA00022723"/>
    </source>
</evidence>
<gene>
    <name evidence="6" type="ORF">JKP88DRAFT_161157</name>
</gene>
<evidence type="ECO:0000256" key="3">
    <source>
        <dbReference type="ARBA" id="ARBA00022833"/>
    </source>
</evidence>
<dbReference type="AlphaFoldDB" id="A0A835Z7S2"/>
<protein>
    <recommendedName>
        <fullName evidence="5">RING-type domain-containing protein</fullName>
    </recommendedName>
</protein>
<evidence type="ECO:0000259" key="5">
    <source>
        <dbReference type="PROSITE" id="PS50089"/>
    </source>
</evidence>
<proteinExistence type="predicted"/>
<dbReference type="GO" id="GO:0061630">
    <property type="term" value="F:ubiquitin protein ligase activity"/>
    <property type="evidence" value="ECO:0007669"/>
    <property type="project" value="TreeGrafter"/>
</dbReference>
<evidence type="ECO:0000256" key="4">
    <source>
        <dbReference type="PROSITE-ProRule" id="PRU00175"/>
    </source>
</evidence>
<keyword evidence="3" id="KW-0862">Zinc</keyword>
<dbReference type="PANTHER" id="PTHR45931:SF3">
    <property type="entry name" value="RING ZINC FINGER-CONTAINING PROTEIN"/>
    <property type="match status" value="1"/>
</dbReference>
<dbReference type="Gene3D" id="3.30.40.10">
    <property type="entry name" value="Zinc/RING finger domain, C3HC4 (zinc finger)"/>
    <property type="match status" value="1"/>
</dbReference>
<dbReference type="PANTHER" id="PTHR45931">
    <property type="entry name" value="SI:CH211-59O9.10"/>
    <property type="match status" value="1"/>
</dbReference>
<reference evidence="6" key="1">
    <citation type="submission" date="2021-02" db="EMBL/GenBank/DDBJ databases">
        <title>First Annotated Genome of the Yellow-green Alga Tribonema minus.</title>
        <authorList>
            <person name="Mahan K.M."/>
        </authorList>
    </citation>
    <scope>NUCLEOTIDE SEQUENCE</scope>
    <source>
        <strain evidence="6">UTEX B ZZ1240</strain>
    </source>
</reference>
<dbReference type="EMBL" id="JAFCMP010000068">
    <property type="protein sequence ID" value="KAG5188580.1"/>
    <property type="molecule type" value="Genomic_DNA"/>
</dbReference>
<keyword evidence="7" id="KW-1185">Reference proteome</keyword>
<dbReference type="OrthoDB" id="8062037at2759"/>
<dbReference type="Pfam" id="PF13639">
    <property type="entry name" value="zf-RING_2"/>
    <property type="match status" value="1"/>
</dbReference>
<dbReference type="SUPFAM" id="SSF57850">
    <property type="entry name" value="RING/U-box"/>
    <property type="match status" value="1"/>
</dbReference>
<evidence type="ECO:0000313" key="7">
    <source>
        <dbReference type="Proteomes" id="UP000664859"/>
    </source>
</evidence>
<dbReference type="InterPro" id="IPR051834">
    <property type="entry name" value="RING_finger_E3_ligase"/>
</dbReference>
<evidence type="ECO:0000256" key="2">
    <source>
        <dbReference type="ARBA" id="ARBA00022771"/>
    </source>
</evidence>